<proteinExistence type="predicted"/>
<evidence type="ECO:0000313" key="3">
    <source>
        <dbReference type="EMBL" id="PPQ65939.1"/>
    </source>
</evidence>
<feature type="region of interest" description="Disordered" evidence="1">
    <location>
        <begin position="593"/>
        <end position="644"/>
    </location>
</feature>
<dbReference type="GO" id="GO:1990275">
    <property type="term" value="F:preribosome binding"/>
    <property type="evidence" value="ECO:0007669"/>
    <property type="project" value="TreeGrafter"/>
</dbReference>
<dbReference type="CDD" id="cd19481">
    <property type="entry name" value="RecA-like_protease"/>
    <property type="match status" value="1"/>
</dbReference>
<feature type="region of interest" description="Disordered" evidence="1">
    <location>
        <begin position="450"/>
        <end position="476"/>
    </location>
</feature>
<dbReference type="GO" id="GO:0016887">
    <property type="term" value="F:ATP hydrolysis activity"/>
    <property type="evidence" value="ECO:0007669"/>
    <property type="project" value="InterPro"/>
</dbReference>
<dbReference type="Proteomes" id="UP000284706">
    <property type="component" value="Unassembled WGS sequence"/>
</dbReference>
<dbReference type="PANTHER" id="PTHR23077:SF132">
    <property type="entry name" value="ATP-DEPENDENT ZN PROTEASE"/>
    <property type="match status" value="1"/>
</dbReference>
<feature type="region of interest" description="Disordered" evidence="1">
    <location>
        <begin position="498"/>
        <end position="518"/>
    </location>
</feature>
<dbReference type="InterPro" id="IPR003593">
    <property type="entry name" value="AAA+_ATPase"/>
</dbReference>
<dbReference type="InterPro" id="IPR050168">
    <property type="entry name" value="AAA_ATPase_domain"/>
</dbReference>
<feature type="compositionally biased region" description="Basic and acidic residues" evidence="1">
    <location>
        <begin position="463"/>
        <end position="476"/>
    </location>
</feature>
<name>A0A409VI59_9AGAR</name>
<keyword evidence="4" id="KW-1185">Reference proteome</keyword>
<feature type="compositionally biased region" description="Polar residues" evidence="1">
    <location>
        <begin position="452"/>
        <end position="462"/>
    </location>
</feature>
<accession>A0A409VI59</accession>
<dbReference type="STRING" id="231916.A0A409VI59"/>
<evidence type="ECO:0000256" key="1">
    <source>
        <dbReference type="SAM" id="MobiDB-lite"/>
    </source>
</evidence>
<reference evidence="3 4" key="1">
    <citation type="journal article" date="2018" name="Evol. Lett.">
        <title>Horizontal gene cluster transfer increased hallucinogenic mushroom diversity.</title>
        <authorList>
            <person name="Reynolds H.T."/>
            <person name="Vijayakumar V."/>
            <person name="Gluck-Thaler E."/>
            <person name="Korotkin H.B."/>
            <person name="Matheny P.B."/>
            <person name="Slot J.C."/>
        </authorList>
    </citation>
    <scope>NUCLEOTIDE SEQUENCE [LARGE SCALE GENOMIC DNA]</scope>
    <source>
        <strain evidence="3 4">SRW20</strain>
    </source>
</reference>
<dbReference type="GO" id="GO:0042254">
    <property type="term" value="P:ribosome biogenesis"/>
    <property type="evidence" value="ECO:0007669"/>
    <property type="project" value="TreeGrafter"/>
</dbReference>
<protein>
    <recommendedName>
        <fullName evidence="2">AAA+ ATPase domain-containing protein</fullName>
    </recommendedName>
</protein>
<dbReference type="GO" id="GO:0003723">
    <property type="term" value="F:RNA binding"/>
    <property type="evidence" value="ECO:0007669"/>
    <property type="project" value="TreeGrafter"/>
</dbReference>
<dbReference type="Pfam" id="PF00004">
    <property type="entry name" value="AAA"/>
    <property type="match status" value="1"/>
</dbReference>
<dbReference type="SUPFAM" id="SSF52540">
    <property type="entry name" value="P-loop containing nucleoside triphosphate hydrolases"/>
    <property type="match status" value="1"/>
</dbReference>
<dbReference type="EMBL" id="NHYE01005642">
    <property type="protein sequence ID" value="PPQ65939.1"/>
    <property type="molecule type" value="Genomic_DNA"/>
</dbReference>
<evidence type="ECO:0000313" key="4">
    <source>
        <dbReference type="Proteomes" id="UP000284706"/>
    </source>
</evidence>
<dbReference type="InterPro" id="IPR027417">
    <property type="entry name" value="P-loop_NTPase"/>
</dbReference>
<dbReference type="SMART" id="SM00382">
    <property type="entry name" value="AAA"/>
    <property type="match status" value="1"/>
</dbReference>
<feature type="domain" description="AAA+ ATPase" evidence="2">
    <location>
        <begin position="234"/>
        <end position="360"/>
    </location>
</feature>
<evidence type="ECO:0000259" key="2">
    <source>
        <dbReference type="SMART" id="SM00382"/>
    </source>
</evidence>
<sequence>MDNMSDTDEFVNILVDHVGLEPPKQAPGNEDSKDFYAQWVEQSSAKMAIPAVTGADALRRLYPKHSLVLTQGYNMSILGFPGATASPVERSKLVTNLVFYPLARSLGTVPGVLVDSVQFGAFKVTWKQFEFLVYTLTYPLGFGLASQYYILHEGPEEVSRLFLLASGSWANELHEEIWVFNQGFWSKDHGLWVEVQKANWDDVILKDEFKKALQKDVYGFFSSESVYKELGIPWKRGLIMHGPPGNGKTISLKTIMKTCGEKGFAPLYVKSFQSWMGEEGSMAAVFDKARQLAPCVIILEDLDSLINDGNRSFFLNQLDGLEGNDGLLIIGTTNHFDRLDPGLSTRPSRFDRKYYFGDPDESERSLYAQYWQQKLASNKEIDFPDKLVAKVAKETDGFSFAYLKEAFVSSLVTFAGIEGEKPTFETVLMTEIKALRKQLDKSLFSKKYGAASQEQRGSSIRDTPSHRQSRDQTGRHFSNEYERIRALLDTLSDKAPRVPGRIYQGGEQLYPSGRSSADARNNRDIRALLDELSDSLASLDIPSMRVYDVPSSAHGPDPNPENCGNTRKDFRTLMDRIVQKDWELQNRHYYTESGSEATRRGKTERRRPAPGPVIPDTPQIPPFPASGSQNTGIGPGFGTDLSLA</sequence>
<gene>
    <name evidence="3" type="ORF">CVT26_010701</name>
</gene>
<organism evidence="3 4">
    <name type="scientific">Gymnopilus dilepis</name>
    <dbReference type="NCBI Taxonomy" id="231916"/>
    <lineage>
        <taxon>Eukaryota</taxon>
        <taxon>Fungi</taxon>
        <taxon>Dikarya</taxon>
        <taxon>Basidiomycota</taxon>
        <taxon>Agaricomycotina</taxon>
        <taxon>Agaricomycetes</taxon>
        <taxon>Agaricomycetidae</taxon>
        <taxon>Agaricales</taxon>
        <taxon>Agaricineae</taxon>
        <taxon>Hymenogastraceae</taxon>
        <taxon>Gymnopilus</taxon>
    </lineage>
</organism>
<dbReference type="AlphaFoldDB" id="A0A409VI59"/>
<dbReference type="GO" id="GO:0005524">
    <property type="term" value="F:ATP binding"/>
    <property type="evidence" value="ECO:0007669"/>
    <property type="project" value="InterPro"/>
</dbReference>
<comment type="caution">
    <text evidence="3">The sequence shown here is derived from an EMBL/GenBank/DDBJ whole genome shotgun (WGS) entry which is preliminary data.</text>
</comment>
<dbReference type="Gene3D" id="3.40.50.300">
    <property type="entry name" value="P-loop containing nucleotide triphosphate hydrolases"/>
    <property type="match status" value="1"/>
</dbReference>
<dbReference type="PANTHER" id="PTHR23077">
    <property type="entry name" value="AAA-FAMILY ATPASE"/>
    <property type="match status" value="1"/>
</dbReference>
<feature type="compositionally biased region" description="Pro residues" evidence="1">
    <location>
        <begin position="609"/>
        <end position="624"/>
    </location>
</feature>
<dbReference type="InterPro" id="IPR003959">
    <property type="entry name" value="ATPase_AAA_core"/>
</dbReference>
<dbReference type="OrthoDB" id="2115716at2759"/>
<dbReference type="GO" id="GO:0005634">
    <property type="term" value="C:nucleus"/>
    <property type="evidence" value="ECO:0007669"/>
    <property type="project" value="TreeGrafter"/>
</dbReference>
<dbReference type="InParanoid" id="A0A409VI59"/>